<dbReference type="AlphaFoldDB" id="A0AAV2WQ45"/>
<evidence type="ECO:0000313" key="1">
    <source>
        <dbReference type="EMBL" id="CDQ46350.1"/>
    </source>
</evidence>
<reference evidence="1" key="2">
    <citation type="submission" date="2015-09" db="EMBL/GenBank/DDBJ databases">
        <title>Draft genome sequence of Mycobacterium neoaurum DSM 44074.</title>
        <authorList>
            <person name="Croce O."/>
            <person name="Robert C."/>
            <person name="Raoult D."/>
            <person name="Drancourt M."/>
        </authorList>
    </citation>
    <scope>NUCLEOTIDE SEQUENCE</scope>
    <source>
        <strain evidence="1">DSM 44074</strain>
    </source>
</reference>
<dbReference type="SUPFAM" id="SSF160104">
    <property type="entry name" value="Acetoacetate decarboxylase-like"/>
    <property type="match status" value="1"/>
</dbReference>
<name>A0AAV2WQ45_MYCNE</name>
<gene>
    <name evidence="1" type="ORF">BN1047_04257</name>
</gene>
<sequence length="254" mass="27209">MTRRGLLTKDRFAPVGPVHAPAYLIAPTIDFGDVDMLSITYLTDADSAASIVPDALELDDQPVVTLSFLNYGISGAGSYREVVQSIACKHGDQSVGYVPHIYVTNEPAMIAGREWLGWPKMLADITFSTQTTTLDGLITARLERPAGLDLAVAQFVPTQRLDSQILTAAGDNVTMNLRVIPSPIPGQAPSITELVPSTMTALSGEVWAGQGSVHLSGASEFTPLHRFPVVQTLGAILIRHADMRLSAPTETYPL</sequence>
<dbReference type="GO" id="GO:0016829">
    <property type="term" value="F:lyase activity"/>
    <property type="evidence" value="ECO:0007669"/>
    <property type="project" value="InterPro"/>
</dbReference>
<proteinExistence type="predicted"/>
<dbReference type="Proteomes" id="UP000028864">
    <property type="component" value="Unassembled WGS sequence"/>
</dbReference>
<dbReference type="Gene3D" id="2.40.400.10">
    <property type="entry name" value="Acetoacetate decarboxylase-like"/>
    <property type="match status" value="1"/>
</dbReference>
<organism evidence="1 2">
    <name type="scientific">Mycolicibacterium neoaurum</name>
    <name type="common">Mycobacterium neoaurum</name>
    <dbReference type="NCBI Taxonomy" id="1795"/>
    <lineage>
        <taxon>Bacteria</taxon>
        <taxon>Bacillati</taxon>
        <taxon>Actinomycetota</taxon>
        <taxon>Actinomycetes</taxon>
        <taxon>Mycobacteriales</taxon>
        <taxon>Mycobacteriaceae</taxon>
        <taxon>Mycolicibacterium</taxon>
    </lineage>
</organism>
<dbReference type="InterPro" id="IPR023375">
    <property type="entry name" value="ADC_dom_sf"/>
</dbReference>
<dbReference type="Pfam" id="PF06314">
    <property type="entry name" value="ADC"/>
    <property type="match status" value="1"/>
</dbReference>
<accession>A0AAV2WQ45</accession>
<dbReference type="EMBL" id="LK021340">
    <property type="protein sequence ID" value="CDQ46350.1"/>
    <property type="molecule type" value="Genomic_DNA"/>
</dbReference>
<evidence type="ECO:0000313" key="2">
    <source>
        <dbReference type="Proteomes" id="UP000028864"/>
    </source>
</evidence>
<dbReference type="InterPro" id="IPR010451">
    <property type="entry name" value="Acetoacetate_decarboxylase"/>
</dbReference>
<dbReference type="RefSeq" id="WP_030134660.1">
    <property type="nucleotide sequence ID" value="NZ_LK021340.1"/>
</dbReference>
<protein>
    <submittedName>
        <fullName evidence="1">Acetoacetate decarboxylase</fullName>
    </submittedName>
</protein>
<reference evidence="1" key="1">
    <citation type="submission" date="2014-05" db="EMBL/GenBank/DDBJ databases">
        <authorList>
            <person name="Urmite Genomes"/>
        </authorList>
    </citation>
    <scope>NUCLEOTIDE SEQUENCE</scope>
    <source>
        <strain evidence="1">DSM 44074</strain>
    </source>
</reference>